<feature type="domain" description="PBP" evidence="2">
    <location>
        <begin position="33"/>
        <end position="207"/>
    </location>
</feature>
<accession>A0A917KHL0</accession>
<reference evidence="3" key="2">
    <citation type="submission" date="2020-09" db="EMBL/GenBank/DDBJ databases">
        <authorList>
            <person name="Sun Q."/>
            <person name="Ohkuma M."/>
        </authorList>
    </citation>
    <scope>NUCLEOTIDE SEQUENCE</scope>
    <source>
        <strain evidence="3">JCM 3086</strain>
    </source>
</reference>
<gene>
    <name evidence="3" type="ORF">GCM10010121_023890</name>
</gene>
<keyword evidence="4" id="KW-1185">Reference proteome</keyword>
<dbReference type="Pfam" id="PF12849">
    <property type="entry name" value="PBP_like_2"/>
    <property type="match status" value="1"/>
</dbReference>
<dbReference type="EMBL" id="BMQA01000006">
    <property type="protein sequence ID" value="GGJ12691.1"/>
    <property type="molecule type" value="Genomic_DNA"/>
</dbReference>
<dbReference type="SUPFAM" id="SSF53850">
    <property type="entry name" value="Periplasmic binding protein-like II"/>
    <property type="match status" value="1"/>
</dbReference>
<dbReference type="RefSeq" id="WP_229840228.1">
    <property type="nucleotide sequence ID" value="NZ_BMQA01000006.1"/>
</dbReference>
<name>A0A917KHL0_9ACTN</name>
<dbReference type="InterPro" id="IPR024370">
    <property type="entry name" value="PBP_domain"/>
</dbReference>
<dbReference type="Gene3D" id="3.40.190.10">
    <property type="entry name" value="Periplasmic binding protein-like II"/>
    <property type="match status" value="2"/>
</dbReference>
<comment type="caution">
    <text evidence="3">The sequence shown here is derived from an EMBL/GenBank/DDBJ whole genome shotgun (WGS) entry which is preliminary data.</text>
</comment>
<proteinExistence type="predicted"/>
<feature type="signal peptide" evidence="1">
    <location>
        <begin position="1"/>
        <end position="30"/>
    </location>
</feature>
<organism evidence="3 4">
    <name type="scientific">Streptomyces brasiliensis</name>
    <dbReference type="NCBI Taxonomy" id="1954"/>
    <lineage>
        <taxon>Bacteria</taxon>
        <taxon>Bacillati</taxon>
        <taxon>Actinomycetota</taxon>
        <taxon>Actinomycetes</taxon>
        <taxon>Kitasatosporales</taxon>
        <taxon>Streptomycetaceae</taxon>
        <taxon>Streptomyces</taxon>
    </lineage>
</organism>
<evidence type="ECO:0000256" key="1">
    <source>
        <dbReference type="SAM" id="SignalP"/>
    </source>
</evidence>
<evidence type="ECO:0000313" key="3">
    <source>
        <dbReference type="EMBL" id="GGJ12691.1"/>
    </source>
</evidence>
<sequence>MNKRMAAVAVAAVGLAGLLTGTIAVTQAAADPSGTPTYRQLSGVGSDTTQDVMNGMANAVTINGTKVIGSYDATGSANITTKDPATKPGCTMTRPNGSGAGRTALQNSLQANAGAGDGCLDFARSSSLNLAASNPGLTYVPFAVDAVTYAVTPTGTTPRKLTLNDLKAIYHCDANYVGTAPNYSLNVLLPQAGSGTRSFWESQMGITDADVVAGIYPCIKDTKNGKPVQEHDGRVLDDKSIVPFSIAQYNSQASQTIADLRGRAILGTIDGLAPTVLNSNFGVKRDVYNVIPTSKIATAPYSQVFVGSDSLICKQTSVINTYGFAVNPNCGSTSQQTP</sequence>
<keyword evidence="1" id="KW-0732">Signal</keyword>
<dbReference type="AlphaFoldDB" id="A0A917KHL0"/>
<evidence type="ECO:0000313" key="4">
    <source>
        <dbReference type="Proteomes" id="UP000657574"/>
    </source>
</evidence>
<protein>
    <recommendedName>
        <fullName evidence="2">PBP domain-containing protein</fullName>
    </recommendedName>
</protein>
<evidence type="ECO:0000259" key="2">
    <source>
        <dbReference type="Pfam" id="PF12849"/>
    </source>
</evidence>
<dbReference type="Proteomes" id="UP000657574">
    <property type="component" value="Unassembled WGS sequence"/>
</dbReference>
<reference evidence="3" key="1">
    <citation type="journal article" date="2014" name="Int. J. Syst. Evol. Microbiol.">
        <title>Complete genome sequence of Corynebacterium casei LMG S-19264T (=DSM 44701T), isolated from a smear-ripened cheese.</title>
        <authorList>
            <consortium name="US DOE Joint Genome Institute (JGI-PGF)"/>
            <person name="Walter F."/>
            <person name="Albersmeier A."/>
            <person name="Kalinowski J."/>
            <person name="Ruckert C."/>
        </authorList>
    </citation>
    <scope>NUCLEOTIDE SEQUENCE</scope>
    <source>
        <strain evidence="3">JCM 3086</strain>
    </source>
</reference>
<feature type="chain" id="PRO_5038054676" description="PBP domain-containing protein" evidence="1">
    <location>
        <begin position="31"/>
        <end position="338"/>
    </location>
</feature>